<evidence type="ECO:0000259" key="11">
    <source>
        <dbReference type="Pfam" id="PF00999"/>
    </source>
</evidence>
<feature type="transmembrane region" description="Helical" evidence="10">
    <location>
        <begin position="69"/>
        <end position="89"/>
    </location>
</feature>
<dbReference type="InterPro" id="IPR038770">
    <property type="entry name" value="Na+/solute_symporter_sf"/>
</dbReference>
<keyword evidence="2" id="KW-0813">Transport</keyword>
<evidence type="ECO:0000256" key="5">
    <source>
        <dbReference type="ARBA" id="ARBA00022989"/>
    </source>
</evidence>
<feature type="domain" description="Cation/H+ exchanger transmembrane" evidence="11">
    <location>
        <begin position="52"/>
        <end position="465"/>
    </location>
</feature>
<dbReference type="PANTHER" id="PTHR43562:SF3">
    <property type="entry name" value="SODIUM ION_PROTON EXCHANGER (EUROFUNG)"/>
    <property type="match status" value="1"/>
</dbReference>
<evidence type="ECO:0000256" key="3">
    <source>
        <dbReference type="ARBA" id="ARBA00022449"/>
    </source>
</evidence>
<dbReference type="Pfam" id="PF00999">
    <property type="entry name" value="Na_H_Exchanger"/>
    <property type="match status" value="1"/>
</dbReference>
<reference evidence="13" key="1">
    <citation type="submission" date="2015-11" db="EMBL/GenBank/DDBJ databases">
        <authorList>
            <person name="Seth-Smith H.M.B."/>
        </authorList>
    </citation>
    <scope>NUCLEOTIDE SEQUENCE [LARGE SCALE GENOMIC DNA]</scope>
    <source>
        <strain evidence="13">2013Ark11</strain>
    </source>
</reference>
<feature type="transmembrane region" description="Helical" evidence="10">
    <location>
        <begin position="268"/>
        <end position="285"/>
    </location>
</feature>
<name>A0A0S4M215_9BURK</name>
<feature type="transmembrane region" description="Helical" evidence="10">
    <location>
        <begin position="386"/>
        <end position="406"/>
    </location>
</feature>
<proteinExistence type="predicted"/>
<dbReference type="Proteomes" id="UP000198651">
    <property type="component" value="Chromosome I"/>
</dbReference>
<sequence>MFQVPLWLRTGGCRCNPCRVLLFILMIFSPSVMAAGDSKNILSFMTMALLLLITQLLASFVGKFRLPSVSAEMFVGICLGNFSLLGINLPDAIQNFGKDPMVLFLSDIGLVMLLFEIGLHFDPKTLKSSGVDSFVVAFLGAMFAVVLSVAFIGPVFLPKEGLESWLFIGAALAATSIAVMSRIFSDFGLVHTIESRIILGAALFDDIFGFALLGALAELVDGGEVSYMGILSSLGSAFAFLGACFLIGRPIVKVIVNLIAKKVDNSHAMALVILISLAFVGSYFASYFGLAPIVGAFAAGLMLGEDNLLVFSDEKAVQMINDYLKVIKSESDSLSFKYLEDRLVSARKEQFLSLIFPLKKIFLPLFFIVVGTELNVGIFFEKRNVFLVLVILALAIVSKLLSAIFLRCADRWIVGWGMVPRGEVGLIFLAAGRAYGVIVDPYFSILVAVVIVTTIVSPWVLSLLLHKRELV</sequence>
<dbReference type="STRING" id="1561003.Ark11_0474"/>
<dbReference type="Gene3D" id="1.20.1530.20">
    <property type="match status" value="2"/>
</dbReference>
<feature type="transmembrane region" description="Helical" evidence="10">
    <location>
        <begin position="165"/>
        <end position="185"/>
    </location>
</feature>
<keyword evidence="7" id="KW-0406">Ion transport</keyword>
<feature type="transmembrane region" description="Helical" evidence="10">
    <location>
        <begin position="133"/>
        <end position="153"/>
    </location>
</feature>
<feature type="transmembrane region" description="Helical" evidence="10">
    <location>
        <begin position="225"/>
        <end position="247"/>
    </location>
</feature>
<evidence type="ECO:0000256" key="1">
    <source>
        <dbReference type="ARBA" id="ARBA00004141"/>
    </source>
</evidence>
<feature type="transmembrane region" description="Helical" evidence="10">
    <location>
        <begin position="101"/>
        <end position="121"/>
    </location>
</feature>
<evidence type="ECO:0000256" key="10">
    <source>
        <dbReference type="SAM" id="Phobius"/>
    </source>
</evidence>
<dbReference type="PANTHER" id="PTHR43562">
    <property type="entry name" value="NAPA-TYPE SODIUM/HYDROGEN ANTIPORTER"/>
    <property type="match status" value="1"/>
</dbReference>
<protein>
    <submittedName>
        <fullName evidence="12">Putative sodium: proton antiporter</fullName>
    </submittedName>
</protein>
<dbReference type="GO" id="GO:0006814">
    <property type="term" value="P:sodium ion transport"/>
    <property type="evidence" value="ECO:0007669"/>
    <property type="project" value="UniProtKB-KW"/>
</dbReference>
<keyword evidence="4 10" id="KW-0812">Transmembrane</keyword>
<dbReference type="GO" id="GO:0016020">
    <property type="term" value="C:membrane"/>
    <property type="evidence" value="ECO:0007669"/>
    <property type="project" value="UniProtKB-SubCell"/>
</dbReference>
<feature type="transmembrane region" description="Helical" evidence="10">
    <location>
        <begin position="442"/>
        <end position="465"/>
    </location>
</feature>
<dbReference type="EMBL" id="LN906597">
    <property type="protein sequence ID" value="CUT17323.1"/>
    <property type="molecule type" value="Genomic_DNA"/>
</dbReference>
<feature type="transmembrane region" description="Helical" evidence="10">
    <location>
        <begin position="42"/>
        <end position="62"/>
    </location>
</feature>
<keyword evidence="6" id="KW-0915">Sodium</keyword>
<feature type="transmembrane region" description="Helical" evidence="10">
    <location>
        <begin position="197"/>
        <end position="219"/>
    </location>
</feature>
<keyword evidence="9" id="KW-0739">Sodium transport</keyword>
<keyword evidence="13" id="KW-1185">Reference proteome</keyword>
<keyword evidence="5 10" id="KW-1133">Transmembrane helix</keyword>
<gene>
    <name evidence="12" type="ORF">Ark11_0474</name>
</gene>
<accession>A0A0S4M215</accession>
<evidence type="ECO:0000256" key="9">
    <source>
        <dbReference type="ARBA" id="ARBA00023201"/>
    </source>
</evidence>
<evidence type="ECO:0000313" key="12">
    <source>
        <dbReference type="EMBL" id="CUT17323.1"/>
    </source>
</evidence>
<evidence type="ECO:0000256" key="6">
    <source>
        <dbReference type="ARBA" id="ARBA00023053"/>
    </source>
</evidence>
<evidence type="ECO:0000313" key="13">
    <source>
        <dbReference type="Proteomes" id="UP000198651"/>
    </source>
</evidence>
<dbReference type="GO" id="GO:0015297">
    <property type="term" value="F:antiporter activity"/>
    <property type="evidence" value="ECO:0007669"/>
    <property type="project" value="UniProtKB-KW"/>
</dbReference>
<evidence type="ECO:0000256" key="4">
    <source>
        <dbReference type="ARBA" id="ARBA00022692"/>
    </source>
</evidence>
<evidence type="ECO:0000256" key="2">
    <source>
        <dbReference type="ARBA" id="ARBA00022448"/>
    </source>
</evidence>
<dbReference type="OrthoDB" id="9793589at2"/>
<keyword evidence="3" id="KW-0050">Antiport</keyword>
<feature type="transmembrane region" description="Helical" evidence="10">
    <location>
        <begin position="361"/>
        <end position="380"/>
    </location>
</feature>
<keyword evidence="8 10" id="KW-0472">Membrane</keyword>
<organism evidence="12 13">
    <name type="scientific">Candidatus Ichthyocystis hellenicum</name>
    <dbReference type="NCBI Taxonomy" id="1561003"/>
    <lineage>
        <taxon>Bacteria</taxon>
        <taxon>Pseudomonadati</taxon>
        <taxon>Pseudomonadota</taxon>
        <taxon>Betaproteobacteria</taxon>
        <taxon>Burkholderiales</taxon>
        <taxon>Candidatus Ichthyocystis</taxon>
    </lineage>
</organism>
<evidence type="ECO:0000256" key="7">
    <source>
        <dbReference type="ARBA" id="ARBA00023065"/>
    </source>
</evidence>
<comment type="subcellular location">
    <subcellularLocation>
        <location evidence="1">Membrane</location>
        <topology evidence="1">Multi-pass membrane protein</topology>
    </subcellularLocation>
</comment>
<evidence type="ECO:0000256" key="8">
    <source>
        <dbReference type="ARBA" id="ARBA00023136"/>
    </source>
</evidence>
<dbReference type="RefSeq" id="WP_092342023.1">
    <property type="nucleotide sequence ID" value="NZ_FLSL01000103.1"/>
</dbReference>
<feature type="transmembrane region" description="Helical" evidence="10">
    <location>
        <begin position="20"/>
        <end position="36"/>
    </location>
</feature>
<dbReference type="GO" id="GO:1902600">
    <property type="term" value="P:proton transmembrane transport"/>
    <property type="evidence" value="ECO:0007669"/>
    <property type="project" value="InterPro"/>
</dbReference>
<dbReference type="InterPro" id="IPR006153">
    <property type="entry name" value="Cation/H_exchanger_TM"/>
</dbReference>
<dbReference type="AlphaFoldDB" id="A0A0S4M215"/>